<dbReference type="PROSITE" id="PS50943">
    <property type="entry name" value="HTH_CROC1"/>
    <property type="match status" value="1"/>
</dbReference>
<dbReference type="PANTHER" id="PTHR46797:SF24">
    <property type="entry name" value="DNA-BINDING PHAGE PROTEIN"/>
    <property type="match status" value="1"/>
</dbReference>
<accession>A0A3R6AJC2</accession>
<dbReference type="PANTHER" id="PTHR46797">
    <property type="entry name" value="HTH-TYPE TRANSCRIPTIONAL REGULATOR"/>
    <property type="match status" value="1"/>
</dbReference>
<dbReference type="InterPro" id="IPR001387">
    <property type="entry name" value="Cro/C1-type_HTH"/>
</dbReference>
<gene>
    <name evidence="3" type="ORF">DW927_03115</name>
</gene>
<protein>
    <submittedName>
        <fullName evidence="3">XRE family transcriptional regulator</fullName>
    </submittedName>
</protein>
<comment type="caution">
    <text evidence="3">The sequence shown here is derived from an EMBL/GenBank/DDBJ whole genome shotgun (WGS) entry which is preliminary data.</text>
</comment>
<dbReference type="CDD" id="cd00093">
    <property type="entry name" value="HTH_XRE"/>
    <property type="match status" value="1"/>
</dbReference>
<feature type="domain" description="HTH cro/C1-type" evidence="2">
    <location>
        <begin position="13"/>
        <end position="67"/>
    </location>
</feature>
<reference evidence="3 4" key="1">
    <citation type="submission" date="2018-08" db="EMBL/GenBank/DDBJ databases">
        <title>A genome reference for cultivated species of the human gut microbiota.</title>
        <authorList>
            <person name="Zou Y."/>
            <person name="Xue W."/>
            <person name="Luo G."/>
        </authorList>
    </citation>
    <scope>NUCLEOTIDE SEQUENCE [LARGE SCALE GENOMIC DNA]</scope>
    <source>
        <strain evidence="3 4">AM43-11</strain>
    </source>
</reference>
<dbReference type="AlphaFoldDB" id="A0A3R6AJC2"/>
<keyword evidence="1" id="KW-0238">DNA-binding</keyword>
<sequence length="165" mass="18768">MKVGAGMSIGSRIKELRELNGISRNEFASMLGVTVGAISNYENDVSSPKEPILFKIIESLNCDANYIFQDSVKIKTQQNDVTLAEYEHIKKYRDLDDHGKEMVDFTLEKEYERSVAEKKKTDNIVPMTVKETSAYEVNAAHADDYMSAPDELKQLEEDIMDDENF</sequence>
<evidence type="ECO:0000259" key="2">
    <source>
        <dbReference type="PROSITE" id="PS50943"/>
    </source>
</evidence>
<dbReference type="Gene3D" id="1.10.260.40">
    <property type="entry name" value="lambda repressor-like DNA-binding domains"/>
    <property type="match status" value="1"/>
</dbReference>
<dbReference type="GO" id="GO:0003677">
    <property type="term" value="F:DNA binding"/>
    <property type="evidence" value="ECO:0007669"/>
    <property type="project" value="UniProtKB-KW"/>
</dbReference>
<organism evidence="3 4">
    <name type="scientific">Roseburia intestinalis</name>
    <dbReference type="NCBI Taxonomy" id="166486"/>
    <lineage>
        <taxon>Bacteria</taxon>
        <taxon>Bacillati</taxon>
        <taxon>Bacillota</taxon>
        <taxon>Clostridia</taxon>
        <taxon>Lachnospirales</taxon>
        <taxon>Lachnospiraceae</taxon>
        <taxon>Roseburia</taxon>
    </lineage>
</organism>
<dbReference type="SUPFAM" id="SSF47413">
    <property type="entry name" value="lambda repressor-like DNA-binding domains"/>
    <property type="match status" value="1"/>
</dbReference>
<dbReference type="InterPro" id="IPR050807">
    <property type="entry name" value="TransReg_Diox_bact_type"/>
</dbReference>
<dbReference type="Proteomes" id="UP000284465">
    <property type="component" value="Unassembled WGS sequence"/>
</dbReference>
<dbReference type="GO" id="GO:0005829">
    <property type="term" value="C:cytosol"/>
    <property type="evidence" value="ECO:0007669"/>
    <property type="project" value="TreeGrafter"/>
</dbReference>
<evidence type="ECO:0000256" key="1">
    <source>
        <dbReference type="ARBA" id="ARBA00023125"/>
    </source>
</evidence>
<evidence type="ECO:0000313" key="4">
    <source>
        <dbReference type="Proteomes" id="UP000284465"/>
    </source>
</evidence>
<dbReference type="GO" id="GO:0003700">
    <property type="term" value="F:DNA-binding transcription factor activity"/>
    <property type="evidence" value="ECO:0007669"/>
    <property type="project" value="TreeGrafter"/>
</dbReference>
<dbReference type="InterPro" id="IPR010982">
    <property type="entry name" value="Lambda_DNA-bd_dom_sf"/>
</dbReference>
<dbReference type="SMART" id="SM00530">
    <property type="entry name" value="HTH_XRE"/>
    <property type="match status" value="1"/>
</dbReference>
<dbReference type="Pfam" id="PF01381">
    <property type="entry name" value="HTH_3"/>
    <property type="match status" value="1"/>
</dbReference>
<dbReference type="EMBL" id="QSFP01000002">
    <property type="protein sequence ID" value="RHA69814.1"/>
    <property type="molecule type" value="Genomic_DNA"/>
</dbReference>
<name>A0A3R6AJC2_9FIRM</name>
<proteinExistence type="predicted"/>
<evidence type="ECO:0000313" key="3">
    <source>
        <dbReference type="EMBL" id="RHA69814.1"/>
    </source>
</evidence>